<name>A0A942UW93_9BACI</name>
<organism evidence="15 16">
    <name type="scientific">Lederbergia citrea</name>
    <dbReference type="NCBI Taxonomy" id="2833581"/>
    <lineage>
        <taxon>Bacteria</taxon>
        <taxon>Bacillati</taxon>
        <taxon>Bacillota</taxon>
        <taxon>Bacilli</taxon>
        <taxon>Bacillales</taxon>
        <taxon>Bacillaceae</taxon>
        <taxon>Lederbergia</taxon>
    </lineage>
</organism>
<dbReference type="Gene3D" id="3.30.565.10">
    <property type="entry name" value="Histidine kinase-like ATPase, C-terminal domain"/>
    <property type="match status" value="1"/>
</dbReference>
<evidence type="ECO:0000256" key="2">
    <source>
        <dbReference type="ARBA" id="ARBA00004651"/>
    </source>
</evidence>
<evidence type="ECO:0000256" key="3">
    <source>
        <dbReference type="ARBA" id="ARBA00012438"/>
    </source>
</evidence>
<dbReference type="InterPro" id="IPR004358">
    <property type="entry name" value="Sig_transdc_His_kin-like_C"/>
</dbReference>
<dbReference type="PRINTS" id="PR00344">
    <property type="entry name" value="BCTRLSENSOR"/>
</dbReference>
<evidence type="ECO:0000256" key="4">
    <source>
        <dbReference type="ARBA" id="ARBA00022475"/>
    </source>
</evidence>
<keyword evidence="12" id="KW-1133">Transmembrane helix</keyword>
<keyword evidence="7" id="KW-0547">Nucleotide-binding</keyword>
<dbReference type="FunFam" id="3.30.565.10:FF:000006">
    <property type="entry name" value="Sensor histidine kinase WalK"/>
    <property type="match status" value="1"/>
</dbReference>
<protein>
    <recommendedName>
        <fullName evidence="3">histidine kinase</fullName>
        <ecNumber evidence="3">2.7.13.3</ecNumber>
    </recommendedName>
</protein>
<evidence type="ECO:0000256" key="7">
    <source>
        <dbReference type="ARBA" id="ARBA00022741"/>
    </source>
</evidence>
<dbReference type="InterPro" id="IPR003661">
    <property type="entry name" value="HisK_dim/P_dom"/>
</dbReference>
<keyword evidence="9" id="KW-0067">ATP-binding</keyword>
<reference evidence="15 16" key="1">
    <citation type="submission" date="2021-05" db="EMBL/GenBank/DDBJ databases">
        <title>Novel Bacillus species.</title>
        <authorList>
            <person name="Liu G."/>
        </authorList>
    </citation>
    <scope>NUCLEOTIDE SEQUENCE [LARGE SCALE GENOMIC DNA]</scope>
    <source>
        <strain evidence="15 16">FJAT-49682</strain>
    </source>
</reference>
<dbReference type="GO" id="GO:0005886">
    <property type="term" value="C:plasma membrane"/>
    <property type="evidence" value="ECO:0007669"/>
    <property type="project" value="UniProtKB-SubCell"/>
</dbReference>
<dbReference type="PANTHER" id="PTHR43711:SF26">
    <property type="entry name" value="SENSOR HISTIDINE KINASE RCSC"/>
    <property type="match status" value="1"/>
</dbReference>
<dbReference type="Pfam" id="PF00672">
    <property type="entry name" value="HAMP"/>
    <property type="match status" value="1"/>
</dbReference>
<dbReference type="InterPro" id="IPR036097">
    <property type="entry name" value="HisK_dim/P_sf"/>
</dbReference>
<dbReference type="SUPFAM" id="SSF47384">
    <property type="entry name" value="Homodimeric domain of signal transducing histidine kinase"/>
    <property type="match status" value="1"/>
</dbReference>
<dbReference type="InterPro" id="IPR005467">
    <property type="entry name" value="His_kinase_dom"/>
</dbReference>
<dbReference type="Pfam" id="PF00512">
    <property type="entry name" value="HisKA"/>
    <property type="match status" value="1"/>
</dbReference>
<keyword evidence="11 12" id="KW-0472">Membrane</keyword>
<keyword evidence="12" id="KW-0812">Transmembrane</keyword>
<dbReference type="SUPFAM" id="SSF158472">
    <property type="entry name" value="HAMP domain-like"/>
    <property type="match status" value="1"/>
</dbReference>
<dbReference type="SMART" id="SM00388">
    <property type="entry name" value="HisKA"/>
    <property type="match status" value="1"/>
</dbReference>
<evidence type="ECO:0000256" key="6">
    <source>
        <dbReference type="ARBA" id="ARBA00022679"/>
    </source>
</evidence>
<dbReference type="InterPro" id="IPR050736">
    <property type="entry name" value="Sensor_HK_Regulatory"/>
</dbReference>
<feature type="transmembrane region" description="Helical" evidence="12">
    <location>
        <begin position="12"/>
        <end position="32"/>
    </location>
</feature>
<evidence type="ECO:0000313" key="16">
    <source>
        <dbReference type="Proteomes" id="UP000676456"/>
    </source>
</evidence>
<gene>
    <name evidence="15" type="ORF">KHA91_14775</name>
</gene>
<dbReference type="InterPro" id="IPR003594">
    <property type="entry name" value="HATPase_dom"/>
</dbReference>
<evidence type="ECO:0000256" key="8">
    <source>
        <dbReference type="ARBA" id="ARBA00022777"/>
    </source>
</evidence>
<keyword evidence="8 15" id="KW-0418">Kinase</keyword>
<keyword evidence="5" id="KW-0597">Phosphoprotein</keyword>
<dbReference type="Pfam" id="PF02518">
    <property type="entry name" value="HATPase_c"/>
    <property type="match status" value="1"/>
</dbReference>
<comment type="catalytic activity">
    <reaction evidence="1">
        <text>ATP + protein L-histidine = ADP + protein N-phospho-L-histidine.</text>
        <dbReference type="EC" id="2.7.13.3"/>
    </reaction>
</comment>
<dbReference type="PROSITE" id="PS50109">
    <property type="entry name" value="HIS_KIN"/>
    <property type="match status" value="1"/>
</dbReference>
<feature type="domain" description="HAMP" evidence="14">
    <location>
        <begin position="188"/>
        <end position="240"/>
    </location>
</feature>
<dbReference type="SMART" id="SM00387">
    <property type="entry name" value="HATPase_c"/>
    <property type="match status" value="1"/>
</dbReference>
<comment type="subcellular location">
    <subcellularLocation>
        <location evidence="2">Cell membrane</location>
        <topology evidence="2">Multi-pass membrane protein</topology>
    </subcellularLocation>
</comment>
<evidence type="ECO:0000256" key="1">
    <source>
        <dbReference type="ARBA" id="ARBA00000085"/>
    </source>
</evidence>
<dbReference type="EC" id="2.7.13.3" evidence="3"/>
<dbReference type="Gene3D" id="6.10.340.10">
    <property type="match status" value="1"/>
</dbReference>
<dbReference type="GO" id="GO:0000155">
    <property type="term" value="F:phosphorelay sensor kinase activity"/>
    <property type="evidence" value="ECO:0007669"/>
    <property type="project" value="InterPro"/>
</dbReference>
<proteinExistence type="predicted"/>
<dbReference type="PROSITE" id="PS50885">
    <property type="entry name" value="HAMP"/>
    <property type="match status" value="1"/>
</dbReference>
<dbReference type="CDD" id="cd06225">
    <property type="entry name" value="HAMP"/>
    <property type="match status" value="1"/>
</dbReference>
<dbReference type="CDD" id="cd00082">
    <property type="entry name" value="HisKA"/>
    <property type="match status" value="1"/>
</dbReference>
<evidence type="ECO:0000259" key="14">
    <source>
        <dbReference type="PROSITE" id="PS50885"/>
    </source>
</evidence>
<evidence type="ECO:0000259" key="13">
    <source>
        <dbReference type="PROSITE" id="PS50109"/>
    </source>
</evidence>
<sequence length="472" mass="53983">MKIKYLYQQLASHVSVIIIAFLILSLLFSQFVERFVYENKIDELTSYGNNILHDLERSRGGGPQQVVLQEYGRVLAGRDIQYSLFDEESTIIYSTGRRGPIIELENEEWEKIKSGQTVIVKQDFKRFEEGVTFALLPYFHNGQFIGGILLASPIKGSREFISQINQYLFNTVLIALGVALLLSWILSKFHVKRIKRIREATSLVAAGDYSIQIPSSNFDEIGELAGDFNKMVEKLHISMEEIESLENRRRQFMADVSHELRTPLTTISGVIEGIRTDMIPEAEKDKGMQLASKETKRLIRLVNENLDYEKIRSNQVTLIKQEIQLVEVLEIIKDQLDILAEEKNDDIIVDVEQDVFIYADYDRLTQILINIAKNSIQFTENGKIILRGRAGSNETMIEIEDTGIGIDQEELEKIWGRFYKAMLSRTTNPYGEFGLGLSIVKQLVTMHHGKIEVASEKGKGTKFTMRFPLKES</sequence>
<keyword evidence="10" id="KW-0902">Two-component regulatory system</keyword>
<dbReference type="SUPFAM" id="SSF55874">
    <property type="entry name" value="ATPase domain of HSP90 chaperone/DNA topoisomerase II/histidine kinase"/>
    <property type="match status" value="1"/>
</dbReference>
<keyword evidence="6" id="KW-0808">Transferase</keyword>
<dbReference type="RefSeq" id="WP_213099060.1">
    <property type="nucleotide sequence ID" value="NZ_JAGYPN010000003.1"/>
</dbReference>
<dbReference type="Gene3D" id="1.10.287.130">
    <property type="match status" value="1"/>
</dbReference>
<keyword evidence="16" id="KW-1185">Reference proteome</keyword>
<dbReference type="FunFam" id="1.10.287.130:FF:000001">
    <property type="entry name" value="Two-component sensor histidine kinase"/>
    <property type="match status" value="1"/>
</dbReference>
<dbReference type="SMART" id="SM00304">
    <property type="entry name" value="HAMP"/>
    <property type="match status" value="1"/>
</dbReference>
<dbReference type="AlphaFoldDB" id="A0A942UW93"/>
<evidence type="ECO:0000256" key="5">
    <source>
        <dbReference type="ARBA" id="ARBA00022553"/>
    </source>
</evidence>
<dbReference type="PANTHER" id="PTHR43711">
    <property type="entry name" value="TWO-COMPONENT HISTIDINE KINASE"/>
    <property type="match status" value="1"/>
</dbReference>
<evidence type="ECO:0000256" key="12">
    <source>
        <dbReference type="SAM" id="Phobius"/>
    </source>
</evidence>
<dbReference type="Proteomes" id="UP000676456">
    <property type="component" value="Unassembled WGS sequence"/>
</dbReference>
<dbReference type="GO" id="GO:0005524">
    <property type="term" value="F:ATP binding"/>
    <property type="evidence" value="ECO:0007669"/>
    <property type="project" value="UniProtKB-KW"/>
</dbReference>
<evidence type="ECO:0000256" key="11">
    <source>
        <dbReference type="ARBA" id="ARBA00023136"/>
    </source>
</evidence>
<dbReference type="InterPro" id="IPR003660">
    <property type="entry name" value="HAMP_dom"/>
</dbReference>
<keyword evidence="4" id="KW-1003">Cell membrane</keyword>
<feature type="transmembrane region" description="Helical" evidence="12">
    <location>
        <begin position="167"/>
        <end position="186"/>
    </location>
</feature>
<dbReference type="InterPro" id="IPR036890">
    <property type="entry name" value="HATPase_C_sf"/>
</dbReference>
<accession>A0A942UW93</accession>
<evidence type="ECO:0000256" key="10">
    <source>
        <dbReference type="ARBA" id="ARBA00023012"/>
    </source>
</evidence>
<feature type="domain" description="Histidine kinase" evidence="13">
    <location>
        <begin position="255"/>
        <end position="471"/>
    </location>
</feature>
<evidence type="ECO:0000313" key="15">
    <source>
        <dbReference type="EMBL" id="MBS4224004.1"/>
    </source>
</evidence>
<comment type="caution">
    <text evidence="15">The sequence shown here is derived from an EMBL/GenBank/DDBJ whole genome shotgun (WGS) entry which is preliminary data.</text>
</comment>
<evidence type="ECO:0000256" key="9">
    <source>
        <dbReference type="ARBA" id="ARBA00022840"/>
    </source>
</evidence>
<dbReference type="EMBL" id="JAGYPN010000003">
    <property type="protein sequence ID" value="MBS4224004.1"/>
    <property type="molecule type" value="Genomic_DNA"/>
</dbReference>